<feature type="transmembrane region" description="Helical" evidence="6">
    <location>
        <begin position="55"/>
        <end position="79"/>
    </location>
</feature>
<evidence type="ECO:0000256" key="5">
    <source>
        <dbReference type="SAM" id="MobiDB-lite"/>
    </source>
</evidence>
<feature type="domain" description="TM2" evidence="7">
    <location>
        <begin position="26"/>
        <end position="76"/>
    </location>
</feature>
<accession>A0A7X3C1Q4</accession>
<keyword evidence="4 6" id="KW-0472">Membrane</keyword>
<dbReference type="PANTHER" id="PTHR21016:SF25">
    <property type="entry name" value="TM2 DOMAIN-CONTAINING PROTEIN DDB_G0277895-RELATED"/>
    <property type="match status" value="1"/>
</dbReference>
<feature type="region of interest" description="Disordered" evidence="5">
    <location>
        <begin position="114"/>
        <end position="149"/>
    </location>
</feature>
<dbReference type="EMBL" id="WNJO01000004">
    <property type="protein sequence ID" value="MTV81975.1"/>
    <property type="molecule type" value="Genomic_DNA"/>
</dbReference>
<sequence>MNNQYYLSQLTNQELMLVNSEVEKRKKSTAAAYLLCIFLGTLGAHRYYMGKTGSAIAMTLITVLTLGFGTLVTGIWEIVDLFLISGWLQNNQNVVEEQAAQEILNRRTVPNNFQSNTFMQGAPTQPNNSFGDNINPNDTPGNDNNSVHY</sequence>
<dbReference type="GO" id="GO:0016020">
    <property type="term" value="C:membrane"/>
    <property type="evidence" value="ECO:0007669"/>
    <property type="project" value="UniProtKB-SubCell"/>
</dbReference>
<reference evidence="8 9" key="1">
    <citation type="submission" date="2019-11" db="EMBL/GenBank/DDBJ databases">
        <title>Lactobacillus sp. nov. CRM56-3, isolated from fermented tea leaves.</title>
        <authorList>
            <person name="Phuengjayaem S."/>
            <person name="Tanasupawat S."/>
        </authorList>
    </citation>
    <scope>NUCLEOTIDE SEQUENCE [LARGE SCALE GENOMIC DNA]</scope>
    <source>
        <strain evidence="8 9">CRM56-3</strain>
    </source>
</reference>
<dbReference type="PANTHER" id="PTHR21016">
    <property type="entry name" value="BETA-AMYLOID BINDING PROTEIN-RELATED"/>
    <property type="match status" value="1"/>
</dbReference>
<evidence type="ECO:0000256" key="4">
    <source>
        <dbReference type="ARBA" id="ARBA00023136"/>
    </source>
</evidence>
<feature type="transmembrane region" description="Helical" evidence="6">
    <location>
        <begin position="30"/>
        <end position="49"/>
    </location>
</feature>
<dbReference type="InterPro" id="IPR050932">
    <property type="entry name" value="TM2D1-3-like"/>
</dbReference>
<dbReference type="RefSeq" id="WP_155431246.1">
    <property type="nucleotide sequence ID" value="NZ_WNJO01000004.1"/>
</dbReference>
<evidence type="ECO:0000256" key="3">
    <source>
        <dbReference type="ARBA" id="ARBA00022989"/>
    </source>
</evidence>
<evidence type="ECO:0000256" key="2">
    <source>
        <dbReference type="ARBA" id="ARBA00022692"/>
    </source>
</evidence>
<name>A0A7X3C1Q4_9LACO</name>
<proteinExistence type="predicted"/>
<dbReference type="Pfam" id="PF05154">
    <property type="entry name" value="TM2"/>
    <property type="match status" value="1"/>
</dbReference>
<evidence type="ECO:0000259" key="7">
    <source>
        <dbReference type="Pfam" id="PF05154"/>
    </source>
</evidence>
<keyword evidence="2 6" id="KW-0812">Transmembrane</keyword>
<organism evidence="8 9">
    <name type="scientific">Secundilactobacillus folii</name>
    <dbReference type="NCBI Taxonomy" id="2678357"/>
    <lineage>
        <taxon>Bacteria</taxon>
        <taxon>Bacillati</taxon>
        <taxon>Bacillota</taxon>
        <taxon>Bacilli</taxon>
        <taxon>Lactobacillales</taxon>
        <taxon>Lactobacillaceae</taxon>
        <taxon>Secundilactobacillus</taxon>
    </lineage>
</organism>
<evidence type="ECO:0000256" key="6">
    <source>
        <dbReference type="SAM" id="Phobius"/>
    </source>
</evidence>
<keyword evidence="9" id="KW-1185">Reference proteome</keyword>
<dbReference type="Proteomes" id="UP000466388">
    <property type="component" value="Unassembled WGS sequence"/>
</dbReference>
<comment type="caution">
    <text evidence="8">The sequence shown here is derived from an EMBL/GenBank/DDBJ whole genome shotgun (WGS) entry which is preliminary data.</text>
</comment>
<evidence type="ECO:0000313" key="9">
    <source>
        <dbReference type="Proteomes" id="UP000466388"/>
    </source>
</evidence>
<gene>
    <name evidence="8" type="ORF">GM612_04835</name>
</gene>
<evidence type="ECO:0000256" key="1">
    <source>
        <dbReference type="ARBA" id="ARBA00004141"/>
    </source>
</evidence>
<protein>
    <submittedName>
        <fullName evidence="8">NINE protein</fullName>
    </submittedName>
</protein>
<evidence type="ECO:0000313" key="8">
    <source>
        <dbReference type="EMBL" id="MTV81975.1"/>
    </source>
</evidence>
<dbReference type="InterPro" id="IPR007829">
    <property type="entry name" value="TM2"/>
</dbReference>
<dbReference type="AlphaFoldDB" id="A0A7X3C1Q4"/>
<comment type="subcellular location">
    <subcellularLocation>
        <location evidence="1">Membrane</location>
        <topology evidence="1">Multi-pass membrane protein</topology>
    </subcellularLocation>
</comment>
<keyword evidence="3 6" id="KW-1133">Transmembrane helix</keyword>